<dbReference type="EMBL" id="KZ454987">
    <property type="protein sequence ID" value="PKI85744.1"/>
    <property type="molecule type" value="Genomic_DNA"/>
</dbReference>
<dbReference type="InterPro" id="IPR007277">
    <property type="entry name" value="Svp26/Tex261"/>
</dbReference>
<dbReference type="GO" id="GO:0005737">
    <property type="term" value="C:cytoplasm"/>
    <property type="evidence" value="ECO:0007669"/>
    <property type="project" value="GOC"/>
</dbReference>
<organism evidence="2 3">
    <name type="scientific">Malassezia vespertilionis</name>
    <dbReference type="NCBI Taxonomy" id="2020962"/>
    <lineage>
        <taxon>Eukaryota</taxon>
        <taxon>Fungi</taxon>
        <taxon>Dikarya</taxon>
        <taxon>Basidiomycota</taxon>
        <taxon>Ustilaginomycotina</taxon>
        <taxon>Malasseziomycetes</taxon>
        <taxon>Malasseziales</taxon>
        <taxon>Malasseziaceae</taxon>
        <taxon>Malassezia</taxon>
    </lineage>
</organism>
<sequence length="173" mass="19138">MLSLLDWYSGAAMLCAAAGAVVSVALGLMKISYWIEAYPKRACTFAQRYATALFVLLFYVFGYLPTAVLVLVIVCTARSLWMPAFPRSSALSQCLHWICSIGVPMAAHMSLTLHYSAAQKAWAANRYAGAEVPQLPHATPHQVVAMLGGLIWFLPLWECIRHTTQNWSLSERT</sequence>
<proteinExistence type="predicted"/>
<dbReference type="GO" id="GO:0097020">
    <property type="term" value="F:COPII receptor activity"/>
    <property type="evidence" value="ECO:0007669"/>
    <property type="project" value="InterPro"/>
</dbReference>
<keyword evidence="3" id="KW-1185">Reference proteome</keyword>
<keyword evidence="1" id="KW-1133">Transmembrane helix</keyword>
<feature type="transmembrane region" description="Helical" evidence="1">
    <location>
        <begin position="95"/>
        <end position="118"/>
    </location>
</feature>
<gene>
    <name evidence="2" type="ORF">MVES_000259</name>
</gene>
<keyword evidence="1" id="KW-0472">Membrane</keyword>
<dbReference type="GO" id="GO:0006888">
    <property type="term" value="P:endoplasmic reticulum to Golgi vesicle-mediated transport"/>
    <property type="evidence" value="ECO:0007669"/>
    <property type="project" value="InterPro"/>
</dbReference>
<feature type="transmembrane region" description="Helical" evidence="1">
    <location>
        <begin position="7"/>
        <end position="29"/>
    </location>
</feature>
<protein>
    <submittedName>
        <fullName evidence="2">Uncharacterized protein</fullName>
    </submittedName>
</protein>
<dbReference type="AlphaFoldDB" id="A0A2N1JGR8"/>
<evidence type="ECO:0000256" key="1">
    <source>
        <dbReference type="SAM" id="Phobius"/>
    </source>
</evidence>
<name>A0A2N1JGR8_9BASI</name>
<evidence type="ECO:0000313" key="2">
    <source>
        <dbReference type="EMBL" id="PKI85744.1"/>
    </source>
</evidence>
<reference evidence="2 3" key="1">
    <citation type="submission" date="2017-10" db="EMBL/GenBank/DDBJ databases">
        <title>A novel species of cold-tolerant Malassezia isolated from bats.</title>
        <authorList>
            <person name="Lorch J.M."/>
            <person name="Palmer J.M."/>
            <person name="Vanderwolf K.J."/>
            <person name="Schmidt K.Z."/>
            <person name="Verant M.L."/>
            <person name="Weller T.J."/>
            <person name="Blehert D.S."/>
        </authorList>
    </citation>
    <scope>NUCLEOTIDE SEQUENCE [LARGE SCALE GENOMIC DNA]</scope>
    <source>
        <strain evidence="2 3">NWHC:44797-103</strain>
    </source>
</reference>
<dbReference type="Pfam" id="PF04148">
    <property type="entry name" value="Erv26"/>
    <property type="match status" value="1"/>
</dbReference>
<evidence type="ECO:0000313" key="3">
    <source>
        <dbReference type="Proteomes" id="UP000232875"/>
    </source>
</evidence>
<dbReference type="GO" id="GO:0016020">
    <property type="term" value="C:membrane"/>
    <property type="evidence" value="ECO:0007669"/>
    <property type="project" value="InterPro"/>
</dbReference>
<dbReference type="OrthoDB" id="3362808at2759"/>
<feature type="transmembrane region" description="Helical" evidence="1">
    <location>
        <begin position="49"/>
        <end position="74"/>
    </location>
</feature>
<keyword evidence="1" id="KW-0812">Transmembrane</keyword>
<dbReference type="Proteomes" id="UP000232875">
    <property type="component" value="Unassembled WGS sequence"/>
</dbReference>
<dbReference type="STRING" id="2020962.A0A2N1JGR8"/>
<accession>A0A2N1JGR8</accession>